<protein>
    <submittedName>
        <fullName evidence="5">Ca-activated chloride channel family protein</fullName>
    </submittedName>
</protein>
<evidence type="ECO:0000256" key="2">
    <source>
        <dbReference type="SAM" id="Phobius"/>
    </source>
</evidence>
<dbReference type="PANTHER" id="PTHR10579">
    <property type="entry name" value="CALCIUM-ACTIVATED CHLORIDE CHANNEL REGULATOR"/>
    <property type="match status" value="1"/>
</dbReference>
<dbReference type="InterPro" id="IPR002035">
    <property type="entry name" value="VWF_A"/>
</dbReference>
<evidence type="ECO:0000259" key="4">
    <source>
        <dbReference type="PROSITE" id="PS50234"/>
    </source>
</evidence>
<dbReference type="RefSeq" id="WP_165912905.1">
    <property type="nucleotide sequence ID" value="NZ_SLXQ01000003.1"/>
</dbReference>
<evidence type="ECO:0000256" key="3">
    <source>
        <dbReference type="SAM" id="SignalP"/>
    </source>
</evidence>
<dbReference type="SUPFAM" id="SSF53300">
    <property type="entry name" value="vWA-like"/>
    <property type="match status" value="1"/>
</dbReference>
<proteinExistence type="predicted"/>
<evidence type="ECO:0000256" key="1">
    <source>
        <dbReference type="SAM" id="MobiDB-lite"/>
    </source>
</evidence>
<feature type="signal peptide" evidence="3">
    <location>
        <begin position="1"/>
        <end position="27"/>
    </location>
</feature>
<keyword evidence="6" id="KW-1185">Reference proteome</keyword>
<evidence type="ECO:0000313" key="5">
    <source>
        <dbReference type="EMBL" id="TCP53974.1"/>
    </source>
</evidence>
<dbReference type="Gene3D" id="3.40.50.410">
    <property type="entry name" value="von Willebrand factor, type A domain"/>
    <property type="match status" value="1"/>
</dbReference>
<gene>
    <name evidence="5" type="ORF">EV191_10314</name>
</gene>
<dbReference type="InterPro" id="IPR051266">
    <property type="entry name" value="CLCR"/>
</dbReference>
<comment type="caution">
    <text evidence="5">The sequence shown here is derived from an EMBL/GenBank/DDBJ whole genome shotgun (WGS) entry which is preliminary data.</text>
</comment>
<feature type="transmembrane region" description="Helical" evidence="2">
    <location>
        <begin position="595"/>
        <end position="618"/>
    </location>
</feature>
<dbReference type="PANTHER" id="PTHR10579:SF43">
    <property type="entry name" value="ZINC FINGER (C3HC4-TYPE RING FINGER) FAMILY PROTEIN"/>
    <property type="match status" value="1"/>
</dbReference>
<dbReference type="Pfam" id="PF00092">
    <property type="entry name" value="VWA"/>
    <property type="match status" value="1"/>
</dbReference>
<organism evidence="5 6">
    <name type="scientific">Tamaricihabitans halophyticus</name>
    <dbReference type="NCBI Taxonomy" id="1262583"/>
    <lineage>
        <taxon>Bacteria</taxon>
        <taxon>Bacillati</taxon>
        <taxon>Actinomycetota</taxon>
        <taxon>Actinomycetes</taxon>
        <taxon>Pseudonocardiales</taxon>
        <taxon>Pseudonocardiaceae</taxon>
        <taxon>Tamaricihabitans</taxon>
    </lineage>
</organism>
<keyword evidence="3" id="KW-0732">Signal</keyword>
<dbReference type="EMBL" id="SLXQ01000003">
    <property type="protein sequence ID" value="TCP53974.1"/>
    <property type="molecule type" value="Genomic_DNA"/>
</dbReference>
<accession>A0A4R2QXD6</accession>
<sequence length="626" mass="65287">MNRWRSKLAALTTVSIVAVLLATPAAAQQSGNEQDSRVQVEYAPTMLVLDGSGSMTGNDPSGGTKMAAAKNSVRSLVDMLPDDAQFGLTTYGTETGETPAEKETGCQDTSVLQDVKQLDRQAITSAVDGIQPSGYTPIGHSLRTAADQLPDDKQRAIVLVSDGLDTCAPPDPCEVADELAEEGINTVVHAVGFGVDDEASEQLNCIAETTGGTYTRAPDATALEKALPRVTTVALRNYQPTGTPAKGSEQPAGAPEIGPGQYVDSLGPQQRKHYSVHIPKGGVGYFSATVPLTRGEGGMGDINSLEIDVTSPSGESCTDGGVRSLSTMGQDGVPLSTSAVVDTTEGNMGGDCQEAGTYTMYVLRDSDTAQQAELPIEVQVGVEPAVTGNKGEPSEMDTVRFQEQNGQAQPVVGGGSFSSAATLDGSEVYRDSLAHGEYVFYRVRLEWGQGLAYRVNYAGNKQAGLANVSTMLYSPFRKVPPSDGEDTDSYDGAPATLGPLATTPVRYLNRDEYEGGATSVAGWYYIGVKLGRGVEGDPPPALVDTELELTVTGEPENGPEYASGGDSGNGDVFGDGNAENSPAIAESPTTDSFPLVPVLAGAGGAVLLGGAAVTVWLVRRRNRMRP</sequence>
<dbReference type="PROSITE" id="PS50234">
    <property type="entry name" value="VWFA"/>
    <property type="match status" value="1"/>
</dbReference>
<dbReference type="SMART" id="SM00327">
    <property type="entry name" value="VWA"/>
    <property type="match status" value="1"/>
</dbReference>
<feature type="chain" id="PRO_5020933831" evidence="3">
    <location>
        <begin position="28"/>
        <end position="626"/>
    </location>
</feature>
<dbReference type="InterPro" id="IPR036465">
    <property type="entry name" value="vWFA_dom_sf"/>
</dbReference>
<reference evidence="5 6" key="1">
    <citation type="submission" date="2019-03" db="EMBL/GenBank/DDBJ databases">
        <title>Genomic Encyclopedia of Type Strains, Phase IV (KMG-IV): sequencing the most valuable type-strain genomes for metagenomic binning, comparative biology and taxonomic classification.</title>
        <authorList>
            <person name="Goeker M."/>
        </authorList>
    </citation>
    <scope>NUCLEOTIDE SEQUENCE [LARGE SCALE GENOMIC DNA]</scope>
    <source>
        <strain evidence="5 6">DSM 45765</strain>
    </source>
</reference>
<feature type="region of interest" description="Disordered" evidence="1">
    <location>
        <begin position="239"/>
        <end position="260"/>
    </location>
</feature>
<name>A0A4R2QXD6_9PSEU</name>
<evidence type="ECO:0000313" key="6">
    <source>
        <dbReference type="Proteomes" id="UP000294911"/>
    </source>
</evidence>
<keyword evidence="2" id="KW-0472">Membrane</keyword>
<dbReference type="AlphaFoldDB" id="A0A4R2QXD6"/>
<keyword evidence="2" id="KW-1133">Transmembrane helix</keyword>
<dbReference type="Proteomes" id="UP000294911">
    <property type="component" value="Unassembled WGS sequence"/>
</dbReference>
<keyword evidence="2" id="KW-0812">Transmembrane</keyword>
<feature type="region of interest" description="Disordered" evidence="1">
    <location>
        <begin position="554"/>
        <end position="588"/>
    </location>
</feature>
<feature type="domain" description="VWFA" evidence="4">
    <location>
        <begin position="44"/>
        <end position="230"/>
    </location>
</feature>